<comment type="catalytic activity">
    <reaction evidence="12">
        <text>a 2,3-saturated acyl-[ACP] + NADP(+) = a (2E)-enoyl-[ACP] + NADPH + H(+)</text>
        <dbReference type="Rhea" id="RHEA:22564"/>
        <dbReference type="Rhea" id="RHEA-COMP:9925"/>
        <dbReference type="Rhea" id="RHEA-COMP:9926"/>
        <dbReference type="ChEBI" id="CHEBI:15378"/>
        <dbReference type="ChEBI" id="CHEBI:57783"/>
        <dbReference type="ChEBI" id="CHEBI:58349"/>
        <dbReference type="ChEBI" id="CHEBI:78784"/>
        <dbReference type="ChEBI" id="CHEBI:78785"/>
        <dbReference type="EC" id="1.3.1.104"/>
    </reaction>
</comment>
<accession>A0A1V8SQ63</accession>
<dbReference type="FunFam" id="3.40.50.720:FF:000112">
    <property type="entry name" value="Enoyl-[acyl-carrier-protein] reductase 1, mitochondrial"/>
    <property type="match status" value="1"/>
</dbReference>
<dbReference type="InParanoid" id="A0A1V8SQ63"/>
<dbReference type="SMART" id="SM00829">
    <property type="entry name" value="PKS_ER"/>
    <property type="match status" value="1"/>
</dbReference>
<dbReference type="CDD" id="cd08290">
    <property type="entry name" value="ETR"/>
    <property type="match status" value="1"/>
</dbReference>
<dbReference type="SUPFAM" id="SSF50129">
    <property type="entry name" value="GroES-like"/>
    <property type="match status" value="1"/>
</dbReference>
<evidence type="ECO:0000256" key="2">
    <source>
        <dbReference type="ARBA" id="ARBA00010371"/>
    </source>
</evidence>
<dbReference type="Pfam" id="PF08240">
    <property type="entry name" value="ADH_N"/>
    <property type="match status" value="1"/>
</dbReference>
<dbReference type="PANTHER" id="PTHR43981:SF2">
    <property type="entry name" value="ENOYL-[ACYL-CARRIER-PROTEIN] REDUCTASE, MITOCHONDRIAL"/>
    <property type="match status" value="1"/>
</dbReference>
<keyword evidence="10" id="KW-0275">Fatty acid biosynthesis</keyword>
<dbReference type="GO" id="GO:0005739">
    <property type="term" value="C:mitochondrion"/>
    <property type="evidence" value="ECO:0007669"/>
    <property type="project" value="UniProtKB-SubCell"/>
</dbReference>
<keyword evidence="7" id="KW-0560">Oxidoreductase</keyword>
<comment type="similarity">
    <text evidence="2">Belongs to the zinc-containing alcohol dehydrogenase family. Quinone oxidoreductase subfamily.</text>
</comment>
<dbReference type="Gene3D" id="3.40.50.720">
    <property type="entry name" value="NAD(P)-binding Rossmann-like Domain"/>
    <property type="match status" value="1"/>
</dbReference>
<dbReference type="GO" id="GO:0141148">
    <property type="term" value="F:enoyl-[acyl-carrier-protein] reductase (NADPH) activity"/>
    <property type="evidence" value="ECO:0007669"/>
    <property type="project" value="UniProtKB-EC"/>
</dbReference>
<evidence type="ECO:0000256" key="12">
    <source>
        <dbReference type="ARBA" id="ARBA00048843"/>
    </source>
</evidence>
<name>A0A1V8SQ63_9PEZI</name>
<dbReference type="EC" id="1.3.1.104" evidence="11"/>
<evidence type="ECO:0000256" key="5">
    <source>
        <dbReference type="ARBA" id="ARBA00022857"/>
    </source>
</evidence>
<evidence type="ECO:0000256" key="1">
    <source>
        <dbReference type="ARBA" id="ARBA00004173"/>
    </source>
</evidence>
<dbReference type="InterPro" id="IPR051034">
    <property type="entry name" value="Mito_Enoyl-ACP_Reductase"/>
</dbReference>
<evidence type="ECO:0000256" key="4">
    <source>
        <dbReference type="ARBA" id="ARBA00022832"/>
    </source>
</evidence>
<comment type="caution">
    <text evidence="15">The sequence shown here is derived from an EMBL/GenBank/DDBJ whole genome shotgun (WGS) entry which is preliminary data.</text>
</comment>
<evidence type="ECO:0000256" key="8">
    <source>
        <dbReference type="ARBA" id="ARBA00023098"/>
    </source>
</evidence>
<keyword evidence="5" id="KW-0521">NADP</keyword>
<evidence type="ECO:0000256" key="6">
    <source>
        <dbReference type="ARBA" id="ARBA00022946"/>
    </source>
</evidence>
<evidence type="ECO:0000256" key="10">
    <source>
        <dbReference type="ARBA" id="ARBA00023160"/>
    </source>
</evidence>
<keyword evidence="6" id="KW-0809">Transit peptide</keyword>
<dbReference type="STRING" id="1507870.A0A1V8SQ63"/>
<reference evidence="16" key="1">
    <citation type="submission" date="2017-03" db="EMBL/GenBank/DDBJ databases">
        <title>Genomes of endolithic fungi from Antarctica.</title>
        <authorList>
            <person name="Coleine C."/>
            <person name="Masonjones S."/>
            <person name="Stajich J.E."/>
        </authorList>
    </citation>
    <scope>NUCLEOTIDE SEQUENCE [LARGE SCALE GENOMIC DNA]</scope>
    <source>
        <strain evidence="16">CCFEE 5527</strain>
    </source>
</reference>
<evidence type="ECO:0000256" key="3">
    <source>
        <dbReference type="ARBA" id="ARBA00022516"/>
    </source>
</evidence>
<feature type="compositionally biased region" description="Basic and acidic residues" evidence="13">
    <location>
        <begin position="39"/>
        <end position="50"/>
    </location>
</feature>
<comment type="subcellular location">
    <subcellularLocation>
        <location evidence="1">Mitochondrion</location>
    </subcellularLocation>
</comment>
<keyword evidence="16" id="KW-1185">Reference proteome</keyword>
<dbReference type="SUPFAM" id="SSF51735">
    <property type="entry name" value="NAD(P)-binding Rossmann-fold domains"/>
    <property type="match status" value="1"/>
</dbReference>
<dbReference type="Proteomes" id="UP000192596">
    <property type="component" value="Unassembled WGS sequence"/>
</dbReference>
<evidence type="ECO:0000256" key="7">
    <source>
        <dbReference type="ARBA" id="ARBA00023002"/>
    </source>
</evidence>
<evidence type="ECO:0000256" key="9">
    <source>
        <dbReference type="ARBA" id="ARBA00023128"/>
    </source>
</evidence>
<dbReference type="InterPro" id="IPR011032">
    <property type="entry name" value="GroES-like_sf"/>
</dbReference>
<keyword evidence="3" id="KW-0444">Lipid biosynthesis</keyword>
<feature type="region of interest" description="Disordered" evidence="13">
    <location>
        <begin position="39"/>
        <end position="66"/>
    </location>
</feature>
<dbReference type="InterPro" id="IPR036291">
    <property type="entry name" value="NAD(P)-bd_dom_sf"/>
</dbReference>
<dbReference type="OrthoDB" id="7482721at2759"/>
<dbReference type="AlphaFoldDB" id="A0A1V8SQ63"/>
<evidence type="ECO:0000259" key="14">
    <source>
        <dbReference type="SMART" id="SM00829"/>
    </source>
</evidence>
<evidence type="ECO:0000256" key="13">
    <source>
        <dbReference type="SAM" id="MobiDB-lite"/>
    </source>
</evidence>
<feature type="compositionally biased region" description="Low complexity" evidence="13">
    <location>
        <begin position="52"/>
        <end position="63"/>
    </location>
</feature>
<gene>
    <name evidence="15" type="ORF">B0A48_12859</name>
</gene>
<dbReference type="Pfam" id="PF00107">
    <property type="entry name" value="ADH_zinc_N"/>
    <property type="match status" value="1"/>
</dbReference>
<dbReference type="InterPro" id="IPR020843">
    <property type="entry name" value="ER"/>
</dbReference>
<dbReference type="FunCoup" id="A0A1V8SQ63">
    <property type="interactions" value="1282"/>
</dbReference>
<dbReference type="Gene3D" id="3.90.180.10">
    <property type="entry name" value="Medium-chain alcohol dehydrogenases, catalytic domain"/>
    <property type="match status" value="1"/>
</dbReference>
<dbReference type="GO" id="GO:0006633">
    <property type="term" value="P:fatty acid biosynthetic process"/>
    <property type="evidence" value="ECO:0007669"/>
    <property type="project" value="UniProtKB-KW"/>
</dbReference>
<protein>
    <recommendedName>
        <fullName evidence="11">enoyl-[acyl-carrier-protein] reductase</fullName>
        <ecNumber evidence="11">1.3.1.104</ecNumber>
    </recommendedName>
</protein>
<evidence type="ECO:0000313" key="15">
    <source>
        <dbReference type="EMBL" id="OQO01306.1"/>
    </source>
</evidence>
<dbReference type="InterPro" id="IPR013149">
    <property type="entry name" value="ADH-like_C"/>
</dbReference>
<proteinExistence type="inferred from homology"/>
<evidence type="ECO:0000313" key="16">
    <source>
        <dbReference type="Proteomes" id="UP000192596"/>
    </source>
</evidence>
<keyword evidence="4" id="KW-0276">Fatty acid metabolism</keyword>
<keyword evidence="9" id="KW-0496">Mitochondrion</keyword>
<dbReference type="InterPro" id="IPR013154">
    <property type="entry name" value="ADH-like_N"/>
</dbReference>
<sequence>MEGGEIMAVTMWKGTKKASSKISGKVMKTEFGSKLKAFGGKERQSIEKSQKSAAPRPAAATSAIQDMSFSPLRSNSESRNQEFSFDDVPAVDSDVPAVEREARAAGSPVPSTARTNGDVSFLQLHDQSNNVLGFHGTFDFERTNDWADIVQDVCVEAAVNILASRMLQPVDLRVRPGVIPRFVKWDPSEEMLKEMESHLSDARRAKADAQEGKELAGKFENGGMDSVGFYGYEQAKALTFPDYGEPKDVLRLHSHSISTPHSNLLTLKFLASPINPADINQIQGVYPSKPAFSTTLGSAEPLAVGGNEGVAEVIALGSGVKGLKKGDWVIQRAPGFGTWRTHAQTTEKGLLRIEDKNGLSAVQVGTVSVNPCTAYRMLVDFVKLKPGDWFIQNGANSGVGRAAIQLAKLWGYKSINIVRKREEGMDALRSDLEGLGADVVVTDEEVMERGFSDKIKEITNGGRDEVKLGLNCVGGKLVNAMAKVLSPHAHMVTYGAMSKQPVTLPTPLLIFKNISFDGFWVSKWSDRNPDVKKRCVDEILDLTRQGKFKDTPMAPVHWDATTKQDELVSAVQGTLEGYRSGKGIFVFGET</sequence>
<evidence type="ECO:0000256" key="11">
    <source>
        <dbReference type="ARBA" id="ARBA00038963"/>
    </source>
</evidence>
<keyword evidence="8" id="KW-0443">Lipid metabolism</keyword>
<dbReference type="PANTHER" id="PTHR43981">
    <property type="entry name" value="ENOYL-[ACYL-CARRIER-PROTEIN] REDUCTASE, MITOCHONDRIAL"/>
    <property type="match status" value="1"/>
</dbReference>
<feature type="domain" description="Enoyl reductase (ER)" evidence="14">
    <location>
        <begin position="247"/>
        <end position="585"/>
    </location>
</feature>
<organism evidence="15 16">
    <name type="scientific">Cryoendolithus antarcticus</name>
    <dbReference type="NCBI Taxonomy" id="1507870"/>
    <lineage>
        <taxon>Eukaryota</taxon>
        <taxon>Fungi</taxon>
        <taxon>Dikarya</taxon>
        <taxon>Ascomycota</taxon>
        <taxon>Pezizomycotina</taxon>
        <taxon>Dothideomycetes</taxon>
        <taxon>Dothideomycetidae</taxon>
        <taxon>Cladosporiales</taxon>
        <taxon>Cladosporiaceae</taxon>
        <taxon>Cryoendolithus</taxon>
    </lineage>
</organism>
<dbReference type="EMBL" id="NAJO01000031">
    <property type="protein sequence ID" value="OQO01306.1"/>
    <property type="molecule type" value="Genomic_DNA"/>
</dbReference>